<name>A0A0E9W1M9_ANGAN</name>
<evidence type="ECO:0000313" key="1">
    <source>
        <dbReference type="EMBL" id="JAH83388.1"/>
    </source>
</evidence>
<sequence length="30" mass="3400">MFSIDTGYVTYHLETKNKCIFQGKGSTCKV</sequence>
<organism evidence="1">
    <name type="scientific">Anguilla anguilla</name>
    <name type="common">European freshwater eel</name>
    <name type="synonym">Muraena anguilla</name>
    <dbReference type="NCBI Taxonomy" id="7936"/>
    <lineage>
        <taxon>Eukaryota</taxon>
        <taxon>Metazoa</taxon>
        <taxon>Chordata</taxon>
        <taxon>Craniata</taxon>
        <taxon>Vertebrata</taxon>
        <taxon>Euteleostomi</taxon>
        <taxon>Actinopterygii</taxon>
        <taxon>Neopterygii</taxon>
        <taxon>Teleostei</taxon>
        <taxon>Anguilliformes</taxon>
        <taxon>Anguillidae</taxon>
        <taxon>Anguilla</taxon>
    </lineage>
</organism>
<dbReference type="EMBL" id="GBXM01025189">
    <property type="protein sequence ID" value="JAH83388.1"/>
    <property type="molecule type" value="Transcribed_RNA"/>
</dbReference>
<reference evidence="1" key="1">
    <citation type="submission" date="2014-11" db="EMBL/GenBank/DDBJ databases">
        <authorList>
            <person name="Amaro Gonzalez C."/>
        </authorList>
    </citation>
    <scope>NUCLEOTIDE SEQUENCE</scope>
</reference>
<accession>A0A0E9W1M9</accession>
<proteinExistence type="predicted"/>
<protein>
    <submittedName>
        <fullName evidence="1">Uncharacterized protein</fullName>
    </submittedName>
</protein>
<reference evidence="1" key="2">
    <citation type="journal article" date="2015" name="Fish Shellfish Immunol.">
        <title>Early steps in the European eel (Anguilla anguilla)-Vibrio vulnificus interaction in the gills: Role of the RtxA13 toxin.</title>
        <authorList>
            <person name="Callol A."/>
            <person name="Pajuelo D."/>
            <person name="Ebbesson L."/>
            <person name="Teles M."/>
            <person name="MacKenzie S."/>
            <person name="Amaro C."/>
        </authorList>
    </citation>
    <scope>NUCLEOTIDE SEQUENCE</scope>
</reference>
<dbReference type="AlphaFoldDB" id="A0A0E9W1M9"/>